<reference evidence="2" key="1">
    <citation type="journal article" date="2020" name="Nature">
        <title>Giant virus diversity and host interactions through global metagenomics.</title>
        <authorList>
            <person name="Schulz F."/>
            <person name="Roux S."/>
            <person name="Paez-Espino D."/>
            <person name="Jungbluth S."/>
            <person name="Walsh D.A."/>
            <person name="Denef V.J."/>
            <person name="McMahon K.D."/>
            <person name="Konstantinidis K.T."/>
            <person name="Eloe-Fadrosh E.A."/>
            <person name="Kyrpides N.C."/>
            <person name="Woyke T."/>
        </authorList>
    </citation>
    <scope>NUCLEOTIDE SEQUENCE</scope>
    <source>
        <strain evidence="2">GVMAG-M-3300027963-9</strain>
    </source>
</reference>
<evidence type="ECO:0000313" key="2">
    <source>
        <dbReference type="EMBL" id="QHU32358.1"/>
    </source>
</evidence>
<dbReference type="Pfam" id="PF00583">
    <property type="entry name" value="Acetyltransf_1"/>
    <property type="match status" value="1"/>
</dbReference>
<dbReference type="GO" id="GO:0016747">
    <property type="term" value="F:acyltransferase activity, transferring groups other than amino-acyl groups"/>
    <property type="evidence" value="ECO:0007669"/>
    <property type="project" value="InterPro"/>
</dbReference>
<dbReference type="PROSITE" id="PS51186">
    <property type="entry name" value="GNAT"/>
    <property type="match status" value="1"/>
</dbReference>
<feature type="domain" description="N-acetyltransferase" evidence="1">
    <location>
        <begin position="41"/>
        <end position="212"/>
    </location>
</feature>
<dbReference type="Gene3D" id="3.40.630.30">
    <property type="match status" value="1"/>
</dbReference>
<dbReference type="InterPro" id="IPR016181">
    <property type="entry name" value="Acyl_CoA_acyltransferase"/>
</dbReference>
<protein>
    <recommendedName>
        <fullName evidence="1">N-acetyltransferase domain-containing protein</fullName>
    </recommendedName>
</protein>
<organism evidence="2">
    <name type="scientific">viral metagenome</name>
    <dbReference type="NCBI Taxonomy" id="1070528"/>
    <lineage>
        <taxon>unclassified sequences</taxon>
        <taxon>metagenomes</taxon>
        <taxon>organismal metagenomes</taxon>
    </lineage>
</organism>
<evidence type="ECO:0000259" key="1">
    <source>
        <dbReference type="PROSITE" id="PS51186"/>
    </source>
</evidence>
<dbReference type="InterPro" id="IPR000182">
    <property type="entry name" value="GNAT_dom"/>
</dbReference>
<name>A0A6C0LQV4_9ZZZZ</name>
<sequence>MFWSNKSSALVQFKAWISDKDLAFDETAKKPTVHNSLNLCCTIQPGSLDDVDQIARLLNEWFEPKHTQTRCAVKAEWVRQTFKERNAIWIVAKDPGGTVRGCVASFTCPSPYPNTLASAKCGGSSKPFGIVEWFCVHPLWRGKKIASGLLNLLDFITYQIGRKAHVFIKEGLPLFLGNQIPIYGTVWRWRRAGTRDRSQMREGCGLYAYPFEAEDEKTGLPLVRVEGLRKKKGLPAKVIKQWEDALDNDLPACIVFATAVDAVDEKRGWVYDSPVFLYAFRFTVGKWLGAAPSSEIL</sequence>
<dbReference type="AlphaFoldDB" id="A0A6C0LQV4"/>
<dbReference type="EMBL" id="MN740539">
    <property type="protein sequence ID" value="QHU32358.1"/>
    <property type="molecule type" value="Genomic_DNA"/>
</dbReference>
<dbReference type="SUPFAM" id="SSF55729">
    <property type="entry name" value="Acyl-CoA N-acyltransferases (Nat)"/>
    <property type="match status" value="1"/>
</dbReference>
<accession>A0A6C0LQV4</accession>
<proteinExistence type="predicted"/>